<accession>A0A2M4B268</accession>
<proteinExistence type="predicted"/>
<sequence length="68" mass="7667">MRRRDTAKGKTARCVSLCYVRYLSLSVSFALAFPCAPLCKEHKRYRSSGILRESDGAGETLKVIETIR</sequence>
<dbReference type="AlphaFoldDB" id="A0A2M4B268"/>
<dbReference type="EMBL" id="GGFK01013741">
    <property type="protein sequence ID" value="MBW47062.1"/>
    <property type="molecule type" value="Transcribed_RNA"/>
</dbReference>
<evidence type="ECO:0000313" key="1">
    <source>
        <dbReference type="EMBL" id="MBW47062.1"/>
    </source>
</evidence>
<name>A0A2M4B268_9DIPT</name>
<organism evidence="1">
    <name type="scientific">Anopheles triannulatus</name>
    <dbReference type="NCBI Taxonomy" id="58253"/>
    <lineage>
        <taxon>Eukaryota</taxon>
        <taxon>Metazoa</taxon>
        <taxon>Ecdysozoa</taxon>
        <taxon>Arthropoda</taxon>
        <taxon>Hexapoda</taxon>
        <taxon>Insecta</taxon>
        <taxon>Pterygota</taxon>
        <taxon>Neoptera</taxon>
        <taxon>Endopterygota</taxon>
        <taxon>Diptera</taxon>
        <taxon>Nematocera</taxon>
        <taxon>Culicoidea</taxon>
        <taxon>Culicidae</taxon>
        <taxon>Anophelinae</taxon>
        <taxon>Anopheles</taxon>
    </lineage>
</organism>
<protein>
    <submittedName>
        <fullName evidence="1">Putative secreted protein</fullName>
    </submittedName>
</protein>
<reference evidence="1" key="1">
    <citation type="submission" date="2018-01" db="EMBL/GenBank/DDBJ databases">
        <title>An insight into the sialome of Amazonian anophelines.</title>
        <authorList>
            <person name="Ribeiro J.M."/>
            <person name="Scarpassa V."/>
            <person name="Calvo E."/>
        </authorList>
    </citation>
    <scope>NUCLEOTIDE SEQUENCE</scope>
    <source>
        <tissue evidence="1">Salivary glands</tissue>
    </source>
</reference>